<reference evidence="4" key="1">
    <citation type="submission" date="2022-11" db="UniProtKB">
        <authorList>
            <consortium name="WormBaseParasite"/>
        </authorList>
    </citation>
    <scope>IDENTIFICATION</scope>
</reference>
<keyword evidence="1" id="KW-1133">Transmembrane helix</keyword>
<keyword evidence="3" id="KW-1185">Reference proteome</keyword>
<feature type="transmembrane region" description="Helical" evidence="1">
    <location>
        <begin position="159"/>
        <end position="183"/>
    </location>
</feature>
<sequence>SISRHTPVMNITVLVLVLTVVCGTLSIQQPPIPFYSSSGGSYVFMSNFSKEESFAKFDQTLFVLNDTNKGTKKRLLPTTGAPFKLWNIEYYVSEKSFSSNEAKNKWMRKCVLNFNQTRAMNDIYLNDGISHVHKIIWTCPAHGWCCGIECCQPYFKSPWPVIGPDAIAVACGIIAFFVCFGALKAMSRLKKLVQGGSDNLKSAQ</sequence>
<keyword evidence="1" id="KW-0472">Membrane</keyword>
<evidence type="ECO:0000313" key="3">
    <source>
        <dbReference type="Proteomes" id="UP000887569"/>
    </source>
</evidence>
<name>A0A915BE74_PARUN</name>
<evidence type="ECO:0000256" key="1">
    <source>
        <dbReference type="SAM" id="Phobius"/>
    </source>
</evidence>
<protein>
    <submittedName>
        <fullName evidence="4">CX domain-containing protein</fullName>
    </submittedName>
</protein>
<proteinExistence type="predicted"/>
<dbReference type="WBParaSite" id="PgR036_g076_t01">
    <property type="protein sequence ID" value="PgR036_g076_t01"/>
    <property type="gene ID" value="PgR036_g076"/>
</dbReference>
<accession>A0A915BE74</accession>
<evidence type="ECO:0000256" key="2">
    <source>
        <dbReference type="SAM" id="SignalP"/>
    </source>
</evidence>
<organism evidence="3 4">
    <name type="scientific">Parascaris univalens</name>
    <name type="common">Nematode worm</name>
    <dbReference type="NCBI Taxonomy" id="6257"/>
    <lineage>
        <taxon>Eukaryota</taxon>
        <taxon>Metazoa</taxon>
        <taxon>Ecdysozoa</taxon>
        <taxon>Nematoda</taxon>
        <taxon>Chromadorea</taxon>
        <taxon>Rhabditida</taxon>
        <taxon>Spirurina</taxon>
        <taxon>Ascaridomorpha</taxon>
        <taxon>Ascaridoidea</taxon>
        <taxon>Ascarididae</taxon>
        <taxon>Parascaris</taxon>
    </lineage>
</organism>
<evidence type="ECO:0000313" key="4">
    <source>
        <dbReference type="WBParaSite" id="PgR036_g076_t01"/>
    </source>
</evidence>
<feature type="chain" id="PRO_5037528605" evidence="2">
    <location>
        <begin position="27"/>
        <end position="204"/>
    </location>
</feature>
<dbReference type="Proteomes" id="UP000887569">
    <property type="component" value="Unplaced"/>
</dbReference>
<keyword evidence="1" id="KW-0812">Transmembrane</keyword>
<keyword evidence="2" id="KW-0732">Signal</keyword>
<feature type="signal peptide" evidence="2">
    <location>
        <begin position="1"/>
        <end position="26"/>
    </location>
</feature>
<dbReference type="AlphaFoldDB" id="A0A915BE74"/>